<evidence type="ECO:0000313" key="8">
    <source>
        <dbReference type="Proteomes" id="UP000636800"/>
    </source>
</evidence>
<comment type="subcellular location">
    <subcellularLocation>
        <location evidence="1">Nucleus</location>
    </subcellularLocation>
</comment>
<feature type="region of interest" description="Disordered" evidence="5">
    <location>
        <begin position="763"/>
        <end position="791"/>
    </location>
</feature>
<keyword evidence="8" id="KW-1185">Reference proteome</keyword>
<dbReference type="InterPro" id="IPR017884">
    <property type="entry name" value="SANT_dom"/>
</dbReference>
<dbReference type="PANTHER" id="PTHR13859">
    <property type="entry name" value="ATROPHIN-RELATED"/>
    <property type="match status" value="1"/>
</dbReference>
<dbReference type="GO" id="GO:0003714">
    <property type="term" value="F:transcription corepressor activity"/>
    <property type="evidence" value="ECO:0007669"/>
    <property type="project" value="TreeGrafter"/>
</dbReference>
<feature type="compositionally biased region" description="Basic and acidic residues" evidence="5">
    <location>
        <begin position="851"/>
        <end position="865"/>
    </location>
</feature>
<dbReference type="AlphaFoldDB" id="A0A835VHG1"/>
<dbReference type="PANTHER" id="PTHR13859:SF11">
    <property type="entry name" value="GRUNGE, ISOFORM J"/>
    <property type="match status" value="1"/>
</dbReference>
<feature type="compositionally biased region" description="Low complexity" evidence="5">
    <location>
        <begin position="694"/>
        <end position="704"/>
    </location>
</feature>
<dbReference type="GO" id="GO:0005634">
    <property type="term" value="C:nucleus"/>
    <property type="evidence" value="ECO:0007669"/>
    <property type="project" value="UniProtKB-SubCell"/>
</dbReference>
<comment type="caution">
    <text evidence="7">The sequence shown here is derived from an EMBL/GenBank/DDBJ whole genome shotgun (WGS) entry which is preliminary data.</text>
</comment>
<feature type="region of interest" description="Disordered" evidence="5">
    <location>
        <begin position="608"/>
        <end position="642"/>
    </location>
</feature>
<sequence>MVNKLNIGLANCMLRSSVLDGRVINVHLSYNDRVDDVQMEVDEENDILTIMEAMHRHCANWFYFVDNQMDAPTHETDGHGAEAPVDHFCNSGSSETIDIYDEDVLLPRIGDQYQVKIPAMKKYSKHRLRSIPKGQMPSHMASPGIGLAIPVMWVCCAIDKSSVQKEKGELQRNGAFGKSIVPMNLPIGSNASDLEGRTQNRHMLNNSYDCIFPHSSGFNIDSSDLLKRAEGVAKRANCGSIDTSPQIKKPISGYYPLPGSPSCFWTAAERQSFLLGLYIFGKNLNKVKIFMELKRMGDILSFYYGEFFRSNAYRRWSESRKRRSKRCIHGHRIFTGWRQQEFLSRVLPTVNKEVQPTLLEAIKAFNEGKATLEEFVFTVKNTVGMQVLIEAIGIGKGKLDLTEVVVDPSKRTQSIPLRPEIPIGKACSSLTCGNIIKFLTGDFRLSKARSNDLFWEAVWPRLLANGWHSEQPKNLRSFRSKNTLVFLVPGVKKFSRKKLVKGSHYFDSISDVLSKVASDPRLLNLDGEGDKGRCFSQAMDWDADRKLEQDGSSTNRRHGYLLPRIPYCNSELMKFTVVDTSLAQGEGPFKARQLRSLPLDSTSSYCPAFQDPGNVSSSETEDCTDTSDDDEYSNSKSFEDGKAEVVVHHTSFPLPDVSMNGESNLKSEQNQTVKYDRTNRSLSASKCRNLTTCSSRGNNSRSNSYPRTASPTPVPVANPSLNEIKVDKQQEENCFDLNNLPSDAEVAGPSGVELTETCESVHTEPVQASTDLTSDQHPPTGNRRHSIRNRPPTARALEALASGFLGTKRTWRSSSSTSRPSRKARKTSMEQAQACPGIAVSNSFDSSVDEVVGRHQKESLRKDTPELLGVP</sequence>
<organism evidence="7 8">
    <name type="scientific">Vanilla planifolia</name>
    <name type="common">Vanilla</name>
    <dbReference type="NCBI Taxonomy" id="51239"/>
    <lineage>
        <taxon>Eukaryota</taxon>
        <taxon>Viridiplantae</taxon>
        <taxon>Streptophyta</taxon>
        <taxon>Embryophyta</taxon>
        <taxon>Tracheophyta</taxon>
        <taxon>Spermatophyta</taxon>
        <taxon>Magnoliopsida</taxon>
        <taxon>Liliopsida</taxon>
        <taxon>Asparagales</taxon>
        <taxon>Orchidaceae</taxon>
        <taxon>Vanilloideae</taxon>
        <taxon>Vanilleae</taxon>
        <taxon>Vanilla</taxon>
    </lineage>
</organism>
<dbReference type="InterPro" id="IPR057712">
    <property type="entry name" value="DUF7952"/>
</dbReference>
<keyword evidence="3" id="KW-0804">Transcription</keyword>
<feature type="domain" description="SANT" evidence="6">
    <location>
        <begin position="265"/>
        <end position="311"/>
    </location>
</feature>
<feature type="compositionally biased region" description="Polar residues" evidence="5">
    <location>
        <begin position="766"/>
        <end position="779"/>
    </location>
</feature>
<dbReference type="Proteomes" id="UP000636800">
    <property type="component" value="Chromosome 1"/>
</dbReference>
<name>A0A835VHG1_VANPL</name>
<accession>A0A835VHG1</accession>
<evidence type="ECO:0000256" key="4">
    <source>
        <dbReference type="ARBA" id="ARBA00023242"/>
    </source>
</evidence>
<dbReference type="EMBL" id="JADCNL010000001">
    <property type="protein sequence ID" value="KAG0496631.1"/>
    <property type="molecule type" value="Genomic_DNA"/>
</dbReference>
<evidence type="ECO:0000313" key="7">
    <source>
        <dbReference type="EMBL" id="KAG0496631.1"/>
    </source>
</evidence>
<evidence type="ECO:0000259" key="6">
    <source>
        <dbReference type="PROSITE" id="PS51293"/>
    </source>
</evidence>
<keyword evidence="2" id="KW-0805">Transcription regulation</keyword>
<feature type="region of interest" description="Disordered" evidence="5">
    <location>
        <begin position="686"/>
        <end position="718"/>
    </location>
</feature>
<reference evidence="7 8" key="1">
    <citation type="journal article" date="2020" name="Nat. Food">
        <title>A phased Vanilla planifolia genome enables genetic improvement of flavour and production.</title>
        <authorList>
            <person name="Hasing T."/>
            <person name="Tang H."/>
            <person name="Brym M."/>
            <person name="Khazi F."/>
            <person name="Huang T."/>
            <person name="Chambers A.H."/>
        </authorList>
    </citation>
    <scope>NUCLEOTIDE SEQUENCE [LARGE SCALE GENOMIC DNA]</scope>
    <source>
        <tissue evidence="7">Leaf</tissue>
    </source>
</reference>
<evidence type="ECO:0000256" key="5">
    <source>
        <dbReference type="SAM" id="MobiDB-lite"/>
    </source>
</evidence>
<evidence type="ECO:0000256" key="3">
    <source>
        <dbReference type="ARBA" id="ARBA00023163"/>
    </source>
</evidence>
<evidence type="ECO:0000256" key="2">
    <source>
        <dbReference type="ARBA" id="ARBA00023015"/>
    </source>
</evidence>
<dbReference type="Pfam" id="PF24662">
    <property type="entry name" value="DUF7650"/>
    <property type="match status" value="1"/>
</dbReference>
<keyword evidence="4" id="KW-0539">Nucleus</keyword>
<dbReference type="InterPro" id="IPR056067">
    <property type="entry name" value="DUF7650"/>
</dbReference>
<proteinExistence type="predicted"/>
<dbReference type="PROSITE" id="PS51293">
    <property type="entry name" value="SANT"/>
    <property type="match status" value="1"/>
</dbReference>
<feature type="region of interest" description="Disordered" evidence="5">
    <location>
        <begin position="803"/>
        <end position="871"/>
    </location>
</feature>
<gene>
    <name evidence="7" type="ORF">HPP92_001322</name>
</gene>
<feature type="compositionally biased region" description="Acidic residues" evidence="5">
    <location>
        <begin position="619"/>
        <end position="632"/>
    </location>
</feature>
<dbReference type="Pfam" id="PF25826">
    <property type="entry name" value="DUF7952"/>
    <property type="match status" value="1"/>
</dbReference>
<evidence type="ECO:0000256" key="1">
    <source>
        <dbReference type="ARBA" id="ARBA00004123"/>
    </source>
</evidence>
<protein>
    <recommendedName>
        <fullName evidence="6">SANT domain-containing protein</fullName>
    </recommendedName>
</protein>